<dbReference type="GO" id="GO:0006493">
    <property type="term" value="P:protein O-linked glycosylation"/>
    <property type="evidence" value="ECO:0007669"/>
    <property type="project" value="TreeGrafter"/>
</dbReference>
<dbReference type="GO" id="GO:0046872">
    <property type="term" value="F:metal ion binding"/>
    <property type="evidence" value="ECO:0007669"/>
    <property type="project" value="UniProtKB-KW"/>
</dbReference>
<dbReference type="Pfam" id="PF00535">
    <property type="entry name" value="Glycos_transf_2"/>
    <property type="match status" value="1"/>
</dbReference>
<reference evidence="19" key="1">
    <citation type="journal article" date="2023" name="G3 (Bethesda)">
        <title>A reference genome for the long-term kleptoplast-retaining sea slug Elysia crispata morphotype clarki.</title>
        <authorList>
            <person name="Eastman K.E."/>
            <person name="Pendleton A.L."/>
            <person name="Shaikh M.A."/>
            <person name="Suttiyut T."/>
            <person name="Ogas R."/>
            <person name="Tomko P."/>
            <person name="Gavelis G."/>
            <person name="Widhalm J.R."/>
            <person name="Wisecaver J.H."/>
        </authorList>
    </citation>
    <scope>NUCLEOTIDE SEQUENCE</scope>
    <source>
        <strain evidence="19">ECLA1</strain>
    </source>
</reference>
<dbReference type="InterPro" id="IPR035992">
    <property type="entry name" value="Ricin_B-like_lectins"/>
</dbReference>
<evidence type="ECO:0000256" key="15">
    <source>
        <dbReference type="ARBA" id="ARBA00023211"/>
    </source>
</evidence>
<evidence type="ECO:0000256" key="16">
    <source>
        <dbReference type="RuleBase" id="RU361242"/>
    </source>
</evidence>
<evidence type="ECO:0000256" key="7">
    <source>
        <dbReference type="ARBA" id="ARBA00022692"/>
    </source>
</evidence>
<comment type="cofactor">
    <cofactor evidence="1 16">
        <name>Mn(2+)</name>
        <dbReference type="ChEBI" id="CHEBI:29035"/>
    </cofactor>
</comment>
<evidence type="ECO:0000256" key="17">
    <source>
        <dbReference type="SAM" id="MobiDB-lite"/>
    </source>
</evidence>
<dbReference type="GO" id="GO:0004653">
    <property type="term" value="F:polypeptide N-acetylgalactosaminyltransferase activity"/>
    <property type="evidence" value="ECO:0007669"/>
    <property type="project" value="TreeGrafter"/>
</dbReference>
<sequence>MPTARYVKVKLRRLLSGRGLLLLVPLVWICLLLWSARTADTSARSSLHLHRSQRSFAPKSGHSNSREGHHLQRISVRKRHRQDEEVDDKGRALKQSHSVASGTLSNLALLKKIGFLGGVKARFPPKKQQVKVSTPKSRKSKLQAVKKLQRVKGKHSQSGQARAALLNQTEQELSIPIVPDLEYREVHRVNHAPDERPILPGYRAYPPKMGEWGRPVHIKPELLSAGEREKWDMGWADHKFNEYVSSQISVERDVPDYRPEECLNKYPSRNLPKASVIICFYNEAWSVLLRTIHSVFRKSPPELISEVILVDDFSDMPMMHEPLEDYVATIAKLRLLRMSKRSGLVKARLAGVKEAVGPVVLFLDSHVECEEGWLPPLLDVIARHPDMAVTPGIDVIDHKTFSFGDALGNIGGLDFEGLVFSWMPILPRMIANRTSEADVIASPTMAGGLFAIDKQFFLKIGTYDPGLLLWGGENIELSLKMWMCGGGIVIHPCSRVAHIFRDVSPYLQGEKAGVVVKNSARVAQVWLDDYKKFYFPVPYNESIFGSVEQQVQLRRRLKCKHFGWYLKYVYPELYIEGSGVFLGKIVSFNGLCIHKGHSKQKNALALIDCDLAMRWELTRMNEIRSKSLCFDKMGSTLISSKCYHQIFHYTQRKTIYHPLSGTCLDVLSARSSQSLIFQRCTGSNSQVWVWPFNPHYIPFNETTQAS</sequence>
<keyword evidence="12 16" id="KW-0333">Golgi apparatus</keyword>
<dbReference type="SUPFAM" id="SSF50370">
    <property type="entry name" value="Ricin B-like lectins"/>
    <property type="match status" value="1"/>
</dbReference>
<evidence type="ECO:0000256" key="3">
    <source>
        <dbReference type="ARBA" id="ARBA00004922"/>
    </source>
</evidence>
<proteinExistence type="inferred from homology"/>
<evidence type="ECO:0000256" key="8">
    <source>
        <dbReference type="ARBA" id="ARBA00022723"/>
    </source>
</evidence>
<feature type="compositionally biased region" description="Basic residues" evidence="17">
    <location>
        <begin position="71"/>
        <end position="80"/>
    </location>
</feature>
<keyword evidence="5 16" id="KW-0328">Glycosyltransferase</keyword>
<evidence type="ECO:0000256" key="2">
    <source>
        <dbReference type="ARBA" id="ARBA00004323"/>
    </source>
</evidence>
<evidence type="ECO:0000256" key="6">
    <source>
        <dbReference type="ARBA" id="ARBA00022679"/>
    </source>
</evidence>
<dbReference type="Gene3D" id="3.90.550.10">
    <property type="entry name" value="Spore Coat Polysaccharide Biosynthesis Protein SpsA, Chain A"/>
    <property type="match status" value="1"/>
</dbReference>
<evidence type="ECO:0000313" key="19">
    <source>
        <dbReference type="EMBL" id="KAK3797610.1"/>
    </source>
</evidence>
<evidence type="ECO:0000256" key="12">
    <source>
        <dbReference type="ARBA" id="ARBA00023034"/>
    </source>
</evidence>
<evidence type="ECO:0000256" key="5">
    <source>
        <dbReference type="ARBA" id="ARBA00022676"/>
    </source>
</evidence>
<dbReference type="InterPro" id="IPR029044">
    <property type="entry name" value="Nucleotide-diphossugar_trans"/>
</dbReference>
<protein>
    <recommendedName>
        <fullName evidence="16">Polypeptide N-acetylgalactosaminyltransferase</fullName>
        <ecNumber evidence="16">2.4.1.-</ecNumber>
    </recommendedName>
    <alternativeName>
        <fullName evidence="16">Protein-UDP acetylgalactosaminyltransferase</fullName>
    </alternativeName>
</protein>
<accession>A0AAE1E8P1</accession>
<dbReference type="PANTHER" id="PTHR11675:SF131">
    <property type="entry name" value="POLYPEPTIDE N-ACETYLGALACTOSAMINYLTRANSFERASE 9-RELATED"/>
    <property type="match status" value="1"/>
</dbReference>
<dbReference type="AlphaFoldDB" id="A0AAE1E8P1"/>
<organism evidence="19 20">
    <name type="scientific">Elysia crispata</name>
    <name type="common">lettuce slug</name>
    <dbReference type="NCBI Taxonomy" id="231223"/>
    <lineage>
        <taxon>Eukaryota</taxon>
        <taxon>Metazoa</taxon>
        <taxon>Spiralia</taxon>
        <taxon>Lophotrochozoa</taxon>
        <taxon>Mollusca</taxon>
        <taxon>Gastropoda</taxon>
        <taxon>Heterobranchia</taxon>
        <taxon>Euthyneura</taxon>
        <taxon>Panpulmonata</taxon>
        <taxon>Sacoglossa</taxon>
        <taxon>Placobranchoidea</taxon>
        <taxon>Plakobranchidae</taxon>
        <taxon>Elysia</taxon>
    </lineage>
</organism>
<dbReference type="GO" id="GO:0030246">
    <property type="term" value="F:carbohydrate binding"/>
    <property type="evidence" value="ECO:0007669"/>
    <property type="project" value="UniProtKB-KW"/>
</dbReference>
<evidence type="ECO:0000256" key="13">
    <source>
        <dbReference type="ARBA" id="ARBA00023136"/>
    </source>
</evidence>
<dbReference type="PROSITE" id="PS50231">
    <property type="entry name" value="RICIN_B_LECTIN"/>
    <property type="match status" value="1"/>
</dbReference>
<keyword evidence="8" id="KW-0479">Metal-binding</keyword>
<dbReference type="FunFam" id="3.90.550.10:FF:000021">
    <property type="entry name" value="Polypeptide N-acetylgalactosaminyltransferase"/>
    <property type="match status" value="1"/>
</dbReference>
<comment type="subcellular location">
    <subcellularLocation>
        <location evidence="2 16">Golgi apparatus membrane</location>
        <topology evidence="2 16">Single-pass type II membrane protein</topology>
    </subcellularLocation>
</comment>
<evidence type="ECO:0000256" key="4">
    <source>
        <dbReference type="ARBA" id="ARBA00005680"/>
    </source>
</evidence>
<comment type="similarity">
    <text evidence="4 16">Belongs to the glycosyltransferase 2 family. GalNAc-T subfamily.</text>
</comment>
<evidence type="ECO:0000259" key="18">
    <source>
        <dbReference type="SMART" id="SM00458"/>
    </source>
</evidence>
<feature type="domain" description="Ricin B lectin" evidence="18">
    <location>
        <begin position="579"/>
        <end position="691"/>
    </location>
</feature>
<dbReference type="EC" id="2.4.1.-" evidence="16"/>
<dbReference type="InterPro" id="IPR000772">
    <property type="entry name" value="Ricin_B_lectin"/>
</dbReference>
<keyword evidence="15 16" id="KW-0464">Manganese</keyword>
<evidence type="ECO:0000313" key="20">
    <source>
        <dbReference type="Proteomes" id="UP001283361"/>
    </source>
</evidence>
<evidence type="ECO:0000256" key="11">
    <source>
        <dbReference type="ARBA" id="ARBA00022989"/>
    </source>
</evidence>
<keyword evidence="14 16" id="KW-1015">Disulfide bond</keyword>
<keyword evidence="9 16" id="KW-0430">Lectin</keyword>
<dbReference type="InterPro" id="IPR045885">
    <property type="entry name" value="GalNAc-T"/>
</dbReference>
<gene>
    <name evidence="19" type="ORF">RRG08_054636</name>
</gene>
<dbReference type="CDD" id="cd02510">
    <property type="entry name" value="pp-GalNAc-T"/>
    <property type="match status" value="1"/>
</dbReference>
<keyword evidence="6 16" id="KW-0808">Transferase</keyword>
<dbReference type="Proteomes" id="UP001283361">
    <property type="component" value="Unassembled WGS sequence"/>
</dbReference>
<keyword evidence="10" id="KW-0735">Signal-anchor</keyword>
<dbReference type="InterPro" id="IPR001173">
    <property type="entry name" value="Glyco_trans_2-like"/>
</dbReference>
<evidence type="ECO:0000256" key="10">
    <source>
        <dbReference type="ARBA" id="ARBA00022968"/>
    </source>
</evidence>
<feature type="region of interest" description="Disordered" evidence="17">
    <location>
        <begin position="48"/>
        <end position="97"/>
    </location>
</feature>
<keyword evidence="13" id="KW-0472">Membrane</keyword>
<dbReference type="SUPFAM" id="SSF53448">
    <property type="entry name" value="Nucleotide-diphospho-sugar transferases"/>
    <property type="match status" value="1"/>
</dbReference>
<dbReference type="GO" id="GO:0000139">
    <property type="term" value="C:Golgi membrane"/>
    <property type="evidence" value="ECO:0007669"/>
    <property type="project" value="UniProtKB-SubCell"/>
</dbReference>
<evidence type="ECO:0000256" key="14">
    <source>
        <dbReference type="ARBA" id="ARBA00023157"/>
    </source>
</evidence>
<dbReference type="PANTHER" id="PTHR11675">
    <property type="entry name" value="N-ACETYLGALACTOSAMINYLTRANSFERASE"/>
    <property type="match status" value="1"/>
</dbReference>
<dbReference type="SMART" id="SM00458">
    <property type="entry name" value="RICIN"/>
    <property type="match status" value="1"/>
</dbReference>
<dbReference type="Pfam" id="PF00652">
    <property type="entry name" value="Ricin_B_lectin"/>
    <property type="match status" value="1"/>
</dbReference>
<name>A0AAE1E8P1_9GAST</name>
<keyword evidence="20" id="KW-1185">Reference proteome</keyword>
<dbReference type="EMBL" id="JAWDGP010000750">
    <property type="protein sequence ID" value="KAK3797610.1"/>
    <property type="molecule type" value="Genomic_DNA"/>
</dbReference>
<keyword evidence="7" id="KW-0812">Transmembrane</keyword>
<dbReference type="Gene3D" id="2.80.10.50">
    <property type="match status" value="1"/>
</dbReference>
<evidence type="ECO:0000256" key="1">
    <source>
        <dbReference type="ARBA" id="ARBA00001936"/>
    </source>
</evidence>
<keyword evidence="11" id="KW-1133">Transmembrane helix</keyword>
<comment type="caution">
    <text evidence="19">The sequence shown here is derived from an EMBL/GenBank/DDBJ whole genome shotgun (WGS) entry which is preliminary data.</text>
</comment>
<evidence type="ECO:0000256" key="9">
    <source>
        <dbReference type="ARBA" id="ARBA00022734"/>
    </source>
</evidence>
<comment type="pathway">
    <text evidence="3 16">Protein modification; protein glycosylation.</text>
</comment>